<dbReference type="EMBL" id="CP034563">
    <property type="protein sequence ID" value="AZQ65561.1"/>
    <property type="molecule type" value="Genomic_DNA"/>
</dbReference>
<protein>
    <submittedName>
        <fullName evidence="1">Uncharacterized protein</fullName>
    </submittedName>
</protein>
<dbReference type="KEGG" id="fll:EI427_25445"/>
<keyword evidence="2" id="KW-1185">Reference proteome</keyword>
<dbReference type="RefSeq" id="WP_126620392.1">
    <property type="nucleotide sequence ID" value="NZ_CP034563.1"/>
</dbReference>
<dbReference type="AlphaFoldDB" id="A0A3Q9FRQ6"/>
<dbReference type="Proteomes" id="UP000267268">
    <property type="component" value="Chromosome 2"/>
</dbReference>
<accession>A0A3Q9FRQ6</accession>
<organism evidence="1 2">
    <name type="scientific">Flammeovirga pectinis</name>
    <dbReference type="NCBI Taxonomy" id="2494373"/>
    <lineage>
        <taxon>Bacteria</taxon>
        <taxon>Pseudomonadati</taxon>
        <taxon>Bacteroidota</taxon>
        <taxon>Cytophagia</taxon>
        <taxon>Cytophagales</taxon>
        <taxon>Flammeovirgaceae</taxon>
        <taxon>Flammeovirga</taxon>
    </lineage>
</organism>
<reference evidence="1 2" key="1">
    <citation type="submission" date="2018-12" db="EMBL/GenBank/DDBJ databases">
        <title>Flammeovirga pectinis sp. nov., isolated from the gut of the Korean scallop, Patinopecten yessoensis.</title>
        <authorList>
            <person name="Bae J.-W."/>
            <person name="Jeong Y.-S."/>
            <person name="Kang W."/>
        </authorList>
    </citation>
    <scope>NUCLEOTIDE SEQUENCE [LARGE SCALE GENOMIC DNA]</scope>
    <source>
        <strain evidence="1 2">L12M1</strain>
    </source>
</reference>
<evidence type="ECO:0000313" key="2">
    <source>
        <dbReference type="Proteomes" id="UP000267268"/>
    </source>
</evidence>
<gene>
    <name evidence="1" type="ORF">EI427_25445</name>
</gene>
<proteinExistence type="predicted"/>
<sequence>MNYYLHNSRVLLLLFMLFFSYTAFSQEINVDVNLNIIHSVEGVSDFGRERHKIVHFAYL</sequence>
<name>A0A3Q9FRQ6_9BACT</name>
<evidence type="ECO:0000313" key="1">
    <source>
        <dbReference type="EMBL" id="AZQ65561.1"/>
    </source>
</evidence>